<organism evidence="9 10">
    <name type="scientific">Caldanaerobacter subterraneus subsp. yonseiensis KB-1</name>
    <dbReference type="NCBI Taxonomy" id="1388761"/>
    <lineage>
        <taxon>Bacteria</taxon>
        <taxon>Bacillati</taxon>
        <taxon>Bacillota</taxon>
        <taxon>Clostridia</taxon>
        <taxon>Thermoanaerobacterales</taxon>
        <taxon>Thermoanaerobacteraceae</taxon>
        <taxon>Caldanaerobacter</taxon>
    </lineage>
</organism>
<dbReference type="AlphaFoldDB" id="U5CKD7"/>
<dbReference type="RefSeq" id="WP_022586967.1">
    <property type="nucleotide sequence ID" value="NZ_AXDC01000001.1"/>
</dbReference>
<evidence type="ECO:0000256" key="6">
    <source>
        <dbReference type="ARBA" id="ARBA00022683"/>
    </source>
</evidence>
<comment type="subcellular location">
    <subcellularLocation>
        <location evidence="1">Cytoplasm</location>
    </subcellularLocation>
</comment>
<proteinExistence type="predicted"/>
<evidence type="ECO:0000256" key="5">
    <source>
        <dbReference type="ARBA" id="ARBA00022679"/>
    </source>
</evidence>
<evidence type="ECO:0000256" key="2">
    <source>
        <dbReference type="ARBA" id="ARBA00022448"/>
    </source>
</evidence>
<evidence type="ECO:0000313" key="9">
    <source>
        <dbReference type="EMBL" id="ERM93370.1"/>
    </source>
</evidence>
<dbReference type="SUPFAM" id="SSF52728">
    <property type="entry name" value="PTS IIb component"/>
    <property type="match status" value="1"/>
</dbReference>
<comment type="caution">
    <text evidence="9">The sequence shown here is derived from an EMBL/GenBank/DDBJ whole genome shotgun (WGS) entry which is preliminary data.</text>
</comment>
<dbReference type="Gene3D" id="3.40.35.10">
    <property type="entry name" value="Phosphotransferase system, sorbose subfamily IIB component"/>
    <property type="match status" value="1"/>
</dbReference>
<evidence type="ECO:0000256" key="3">
    <source>
        <dbReference type="ARBA" id="ARBA00022490"/>
    </source>
</evidence>
<evidence type="ECO:0000313" key="10">
    <source>
        <dbReference type="Proteomes" id="UP000016856"/>
    </source>
</evidence>
<dbReference type="InterPro" id="IPR004720">
    <property type="entry name" value="PTS_IIB_sorbose-sp"/>
</dbReference>
<dbReference type="GO" id="GO:0016301">
    <property type="term" value="F:kinase activity"/>
    <property type="evidence" value="ECO:0007669"/>
    <property type="project" value="UniProtKB-KW"/>
</dbReference>
<sequence length="159" mass="18107">MGIIFWRVDGRLIHGQIAIAWARLLNVDEIAVISDEVVNDEFQKNLLELAVPPGVKLTVCSVKKAKKLIEKEYFKGKRTMVVFKYIKEAVQLVKEGINIPSLNIGGVYYSEGKTQYNKALSLDENDIKDLKFLKEKGVELFYQVAPMNEKEPLTKYVSL</sequence>
<reference evidence="9 10" key="1">
    <citation type="journal article" date="2013" name="Genome Announc.">
        <title>Draft Genome Sequence of an Anaerobic and Extremophilic Bacterium, Caldanaerobacter yonseiensis, Isolated from a Geothermal Hot Stream.</title>
        <authorList>
            <person name="Lee S.J."/>
            <person name="Lee Y.J."/>
            <person name="Park G.S."/>
            <person name="Kim B.C."/>
            <person name="Lee S.J."/>
            <person name="Shin J.H."/>
            <person name="Lee D.W."/>
        </authorList>
    </citation>
    <scope>NUCLEOTIDE SEQUENCE [LARGE SCALE GENOMIC DNA]</scope>
    <source>
        <strain evidence="9 10">KB-1</strain>
    </source>
</reference>
<dbReference type="PATRIC" id="fig|1388761.3.peg.6"/>
<keyword evidence="2" id="KW-0813">Transport</keyword>
<dbReference type="Proteomes" id="UP000016856">
    <property type="component" value="Unassembled WGS sequence"/>
</dbReference>
<keyword evidence="6" id="KW-0598">Phosphotransferase system</keyword>
<evidence type="ECO:0000259" key="8">
    <source>
        <dbReference type="PROSITE" id="PS51101"/>
    </source>
</evidence>
<dbReference type="PROSITE" id="PS51101">
    <property type="entry name" value="PTS_EIIB_TYPE_4"/>
    <property type="match status" value="1"/>
</dbReference>
<dbReference type="GO" id="GO:0009401">
    <property type="term" value="P:phosphoenolpyruvate-dependent sugar phosphotransferase system"/>
    <property type="evidence" value="ECO:0007669"/>
    <property type="project" value="UniProtKB-KW"/>
</dbReference>
<protein>
    <recommendedName>
        <fullName evidence="8">PTS EIIB type-4 domain-containing protein</fullName>
    </recommendedName>
</protein>
<dbReference type="EMBL" id="AXDC01000001">
    <property type="protein sequence ID" value="ERM93370.1"/>
    <property type="molecule type" value="Genomic_DNA"/>
</dbReference>
<evidence type="ECO:0000256" key="1">
    <source>
        <dbReference type="ARBA" id="ARBA00004496"/>
    </source>
</evidence>
<name>U5CKD7_CALSX</name>
<feature type="domain" description="PTS EIIB type-4" evidence="8">
    <location>
        <begin position="1"/>
        <end position="159"/>
    </location>
</feature>
<accession>U5CKD7</accession>
<keyword evidence="4" id="KW-0762">Sugar transport</keyword>
<keyword evidence="7" id="KW-0418">Kinase</keyword>
<dbReference type="Pfam" id="PF03830">
    <property type="entry name" value="PTSIIB_sorb"/>
    <property type="match status" value="1"/>
</dbReference>
<evidence type="ECO:0000256" key="4">
    <source>
        <dbReference type="ARBA" id="ARBA00022597"/>
    </source>
</evidence>
<dbReference type="GO" id="GO:0008982">
    <property type="term" value="F:protein-N(PI)-phosphohistidine-sugar phosphotransferase activity"/>
    <property type="evidence" value="ECO:0007669"/>
    <property type="project" value="InterPro"/>
</dbReference>
<gene>
    <name evidence="9" type="ORF">O163_00030</name>
</gene>
<dbReference type="GO" id="GO:0005737">
    <property type="term" value="C:cytoplasm"/>
    <property type="evidence" value="ECO:0007669"/>
    <property type="project" value="UniProtKB-SubCell"/>
</dbReference>
<dbReference type="InterPro" id="IPR036667">
    <property type="entry name" value="PTS_IIB_sorbose-sp_sf"/>
</dbReference>
<keyword evidence="3" id="KW-0963">Cytoplasm</keyword>
<keyword evidence="5" id="KW-0808">Transferase</keyword>
<evidence type="ECO:0000256" key="7">
    <source>
        <dbReference type="ARBA" id="ARBA00022777"/>
    </source>
</evidence>